<evidence type="ECO:0000313" key="1">
    <source>
        <dbReference type="EMBL" id="MFM9615809.1"/>
    </source>
</evidence>
<dbReference type="RefSeq" id="WP_409124075.1">
    <property type="nucleotide sequence ID" value="NZ_JBJVNI010000041.1"/>
</dbReference>
<dbReference type="Proteomes" id="UP001631957">
    <property type="component" value="Unassembled WGS sequence"/>
</dbReference>
<keyword evidence="2" id="KW-1185">Reference proteome</keyword>
<dbReference type="SUPFAM" id="SSF53756">
    <property type="entry name" value="UDP-Glycosyltransferase/glycogen phosphorylase"/>
    <property type="match status" value="1"/>
</dbReference>
<evidence type="ECO:0000313" key="2">
    <source>
        <dbReference type="Proteomes" id="UP001631957"/>
    </source>
</evidence>
<sequence length="577" mass="62187">MNSLEIVRTRVANRNVWALVGEGALPGLRTSRVTTDRLEALAVGKHEVADHVERVMTALELNGSERAATPGGADWLYVQRVPVRRLVTQLVRKLIVLDAWEPFARSPGPLTPVPHEALIGVRDTSAQEYRSYTVTWSGIAYLLGAPAPHNPFLPEPQEAVRRPGTASVPSHLRGAEVVALSWSSRHWQTLLPVLHVLGKEGHRSVLVDLSSDPSQQCTAPLPPGVSMVSAPASLFSSTTVRRYASGTVGSHGPVVPVGTHKLRLNRLEQVVAALLECGGGCTQPSWDSVVRVERWLDEVLLSARPHTLLVANDTSPLGALAVHNAQHHALNTVYVQHGAWSAEAVSWPALHSRYIVVMGRRDAELASAWARHPDAEVHVLGQPRFDALARLDRKAQRRTLNRMITAERIVVWACQPFAPERLTAHADLLREGLAQAPGSWGLVVAPHPAQNPDTFTHLLTRGSPPPVAIVPARDGARGVLAGADVLASAYSTCGIEAALLKVPVLEIGPPSETTLGLAAHGLARRCVTPDDVAKALTETPVSRTSSAMEEVCRWRGTSAYDIAQLIIAKAPVHHNAL</sequence>
<name>A0ABW9I618_9ACTN</name>
<organism evidence="1 2">
    <name type="scientific">Streptomyces niveiscabiei</name>
    <dbReference type="NCBI Taxonomy" id="164115"/>
    <lineage>
        <taxon>Bacteria</taxon>
        <taxon>Bacillati</taxon>
        <taxon>Actinomycetota</taxon>
        <taxon>Actinomycetes</taxon>
        <taxon>Kitasatosporales</taxon>
        <taxon>Streptomycetaceae</taxon>
        <taxon>Streptomyces</taxon>
    </lineage>
</organism>
<accession>A0ABW9I618</accession>
<comment type="caution">
    <text evidence="1">The sequence shown here is derived from an EMBL/GenBank/DDBJ whole genome shotgun (WGS) entry which is preliminary data.</text>
</comment>
<protein>
    <recommendedName>
        <fullName evidence="3">Capsule polysaccharide biosynthesis protein</fullName>
    </recommendedName>
</protein>
<reference evidence="1 2" key="1">
    <citation type="submission" date="2024-12" db="EMBL/GenBank/DDBJ databases">
        <title>Forecasting of Potato common scab and diversities of Pathogenic streptomyces spp. in china.</title>
        <authorList>
            <person name="Handique U."/>
            <person name="Wu J."/>
        </authorList>
    </citation>
    <scope>NUCLEOTIDE SEQUENCE [LARGE SCALE GENOMIC DNA]</scope>
    <source>
        <strain evidence="1 2">ZRIMU1530</strain>
    </source>
</reference>
<evidence type="ECO:0008006" key="3">
    <source>
        <dbReference type="Google" id="ProtNLM"/>
    </source>
</evidence>
<proteinExistence type="predicted"/>
<gene>
    <name evidence="1" type="ORF">ACKI18_44920</name>
</gene>
<dbReference type="EMBL" id="JBJVNI010000041">
    <property type="protein sequence ID" value="MFM9615809.1"/>
    <property type="molecule type" value="Genomic_DNA"/>
</dbReference>